<reference evidence="6" key="1">
    <citation type="submission" date="2025-08" db="UniProtKB">
        <authorList>
            <consortium name="RefSeq"/>
        </authorList>
    </citation>
    <scope>IDENTIFICATION</scope>
    <source>
        <tissue evidence="6">Total insect</tissue>
    </source>
</reference>
<evidence type="ECO:0000313" key="6">
    <source>
        <dbReference type="RefSeq" id="XP_034243983.1"/>
    </source>
</evidence>
<evidence type="ECO:0000256" key="1">
    <source>
        <dbReference type="ARBA" id="ARBA00004613"/>
    </source>
</evidence>
<comment type="subcellular location">
    <subcellularLocation>
        <location evidence="1">Secreted</location>
    </subcellularLocation>
</comment>
<feature type="signal peptide" evidence="3">
    <location>
        <begin position="1"/>
        <end position="21"/>
    </location>
</feature>
<dbReference type="GeneID" id="117646837"/>
<keyword evidence="3" id="KW-0732">Signal</keyword>
<feature type="domain" description="Single" evidence="4">
    <location>
        <begin position="36"/>
        <end position="103"/>
    </location>
</feature>
<gene>
    <name evidence="6" type="primary">LOC117646837</name>
</gene>
<dbReference type="Proteomes" id="UP000515158">
    <property type="component" value="Unplaced"/>
</dbReference>
<keyword evidence="5" id="KW-1185">Reference proteome</keyword>
<name>A0A6P8YV69_THRPL</name>
<evidence type="ECO:0000313" key="5">
    <source>
        <dbReference type="Proteomes" id="UP000515158"/>
    </source>
</evidence>
<dbReference type="AlphaFoldDB" id="A0A6P8YV69"/>
<dbReference type="SMART" id="SM01318">
    <property type="entry name" value="SVWC"/>
    <property type="match status" value="1"/>
</dbReference>
<dbReference type="OrthoDB" id="6674808at2759"/>
<evidence type="ECO:0000256" key="3">
    <source>
        <dbReference type="SAM" id="SignalP"/>
    </source>
</evidence>
<keyword evidence="2" id="KW-0964">Secreted</keyword>
<dbReference type="InParanoid" id="A0A6P8YV69"/>
<dbReference type="InterPro" id="IPR029277">
    <property type="entry name" value="SVWC_dom"/>
</dbReference>
<dbReference type="RefSeq" id="XP_034243983.1">
    <property type="nucleotide sequence ID" value="XM_034388092.1"/>
</dbReference>
<dbReference type="Pfam" id="PF15430">
    <property type="entry name" value="SVWC"/>
    <property type="match status" value="1"/>
</dbReference>
<feature type="chain" id="PRO_5027724384" evidence="3">
    <location>
        <begin position="22"/>
        <end position="111"/>
    </location>
</feature>
<evidence type="ECO:0000256" key="2">
    <source>
        <dbReference type="ARBA" id="ARBA00022525"/>
    </source>
</evidence>
<accession>A0A6P8YV69</accession>
<dbReference type="GO" id="GO:0005576">
    <property type="term" value="C:extracellular region"/>
    <property type="evidence" value="ECO:0007669"/>
    <property type="project" value="UniProtKB-SubCell"/>
</dbReference>
<proteinExistence type="predicted"/>
<protein>
    <submittedName>
        <fullName evidence="6">Venom peptide HsVx1-like</fullName>
    </submittedName>
</protein>
<organism evidence="6">
    <name type="scientific">Thrips palmi</name>
    <name type="common">Melon thrips</name>
    <dbReference type="NCBI Taxonomy" id="161013"/>
    <lineage>
        <taxon>Eukaryota</taxon>
        <taxon>Metazoa</taxon>
        <taxon>Ecdysozoa</taxon>
        <taxon>Arthropoda</taxon>
        <taxon>Hexapoda</taxon>
        <taxon>Insecta</taxon>
        <taxon>Pterygota</taxon>
        <taxon>Neoptera</taxon>
        <taxon>Paraneoptera</taxon>
        <taxon>Thysanoptera</taxon>
        <taxon>Terebrantia</taxon>
        <taxon>Thripoidea</taxon>
        <taxon>Thripidae</taxon>
        <taxon>Thrips</taxon>
    </lineage>
</organism>
<sequence length="111" mass="11432">MSNTTAVVVLALAALLVTCGARQTAVQPAAETVVGCEVDGHHFGVGEVFNTGPESCNTYTCHDHGAVGALTCGYFSAGEGCEIVPGRSDPDAVYPHCCPSEMCNDNIINVD</sequence>
<dbReference type="KEGG" id="tpal:117646837"/>
<evidence type="ECO:0000259" key="4">
    <source>
        <dbReference type="SMART" id="SM01318"/>
    </source>
</evidence>